<dbReference type="GO" id="GO:0003697">
    <property type="term" value="F:single-stranded DNA binding"/>
    <property type="evidence" value="ECO:0007669"/>
    <property type="project" value="UniProtKB-UniRule"/>
</dbReference>
<comment type="caution">
    <text evidence="17">The sequence shown here is derived from an EMBL/GenBank/DDBJ whole genome shotgun (WGS) entry which is preliminary data.</text>
</comment>
<evidence type="ECO:0000256" key="8">
    <source>
        <dbReference type="ARBA" id="ARBA00022840"/>
    </source>
</evidence>
<name>A0A9W5RFA8_9ACTO</name>
<dbReference type="Gene3D" id="3.40.50.300">
    <property type="entry name" value="P-loop containing nucleotide triphosphate hydrolases"/>
    <property type="match status" value="1"/>
</dbReference>
<evidence type="ECO:0000256" key="5">
    <source>
        <dbReference type="ARBA" id="ARBA00022705"/>
    </source>
</evidence>
<dbReference type="InterPro" id="IPR027417">
    <property type="entry name" value="P-loop_NTPase"/>
</dbReference>
<evidence type="ECO:0000256" key="9">
    <source>
        <dbReference type="ARBA" id="ARBA00023125"/>
    </source>
</evidence>
<dbReference type="PROSITE" id="PS00618">
    <property type="entry name" value="RECF_2"/>
    <property type="match status" value="1"/>
</dbReference>
<evidence type="ECO:0000256" key="4">
    <source>
        <dbReference type="ARBA" id="ARBA00022490"/>
    </source>
</evidence>
<evidence type="ECO:0000256" key="10">
    <source>
        <dbReference type="ARBA" id="ARBA00023204"/>
    </source>
</evidence>
<accession>A0A9W5RFA8</accession>
<keyword evidence="10 13" id="KW-0234">DNA repair</keyword>
<evidence type="ECO:0000256" key="3">
    <source>
        <dbReference type="ARBA" id="ARBA00020170"/>
    </source>
</evidence>
<evidence type="ECO:0000256" key="7">
    <source>
        <dbReference type="ARBA" id="ARBA00022763"/>
    </source>
</evidence>
<dbReference type="PANTHER" id="PTHR32182">
    <property type="entry name" value="DNA REPLICATION AND REPAIR PROTEIN RECF"/>
    <property type="match status" value="1"/>
</dbReference>
<keyword evidence="11 13" id="KW-0742">SOS response</keyword>
<dbReference type="InterPro" id="IPR001238">
    <property type="entry name" value="DNA-binding_RecF"/>
</dbReference>
<dbReference type="GO" id="GO:0000731">
    <property type="term" value="P:DNA synthesis involved in DNA repair"/>
    <property type="evidence" value="ECO:0007669"/>
    <property type="project" value="TreeGrafter"/>
</dbReference>
<dbReference type="GO" id="GO:0005737">
    <property type="term" value="C:cytoplasm"/>
    <property type="evidence" value="ECO:0007669"/>
    <property type="project" value="UniProtKB-SubCell"/>
</dbReference>
<reference evidence="17 18" key="1">
    <citation type="submission" date="2013-05" db="EMBL/GenBank/DDBJ databases">
        <title>The Genome Sequence of Actinomyces europaeus ACS-120-V-COL10B.</title>
        <authorList>
            <consortium name="The Broad Institute Genomics Platform"/>
            <person name="Earl A."/>
            <person name="Ward D."/>
            <person name="Feldgarden M."/>
            <person name="Gevers D."/>
            <person name="Saerens B."/>
            <person name="Vaneechoutte M."/>
            <person name="Walker B."/>
            <person name="Young S."/>
            <person name="Zeng Q."/>
            <person name="Gargeya S."/>
            <person name="Fitzgerald M."/>
            <person name="Haas B."/>
            <person name="Abouelleil A."/>
            <person name="Allen A.W."/>
            <person name="Alvarado L."/>
            <person name="Arachchi H.M."/>
            <person name="Berlin A.M."/>
            <person name="Chapman S.B."/>
            <person name="Gainer-Dewar J."/>
            <person name="Goldberg J."/>
            <person name="Griggs A."/>
            <person name="Gujja S."/>
            <person name="Hansen M."/>
            <person name="Howarth C."/>
            <person name="Imamovic A."/>
            <person name="Ireland A."/>
            <person name="Larimer J."/>
            <person name="McCowan C."/>
            <person name="Murphy C."/>
            <person name="Pearson M."/>
            <person name="Poon T.W."/>
            <person name="Priest M."/>
            <person name="Roberts A."/>
            <person name="Saif S."/>
            <person name="Shea T."/>
            <person name="Sisk P."/>
            <person name="Sykes S."/>
            <person name="Wortman J."/>
            <person name="Nusbaum C."/>
            <person name="Birren B."/>
        </authorList>
    </citation>
    <scope>NUCLEOTIDE SEQUENCE [LARGE SCALE GENOMIC DNA]</scope>
    <source>
        <strain evidence="17 18">ACS-120-V-Col10b</strain>
    </source>
</reference>
<evidence type="ECO:0000256" key="15">
    <source>
        <dbReference type="SAM" id="MobiDB-lite"/>
    </source>
</evidence>
<dbReference type="GO" id="GO:0006302">
    <property type="term" value="P:double-strand break repair"/>
    <property type="evidence" value="ECO:0007669"/>
    <property type="project" value="TreeGrafter"/>
</dbReference>
<dbReference type="AlphaFoldDB" id="A0A9W5RFA8"/>
<evidence type="ECO:0000256" key="6">
    <source>
        <dbReference type="ARBA" id="ARBA00022741"/>
    </source>
</evidence>
<evidence type="ECO:0000256" key="2">
    <source>
        <dbReference type="ARBA" id="ARBA00008016"/>
    </source>
</evidence>
<dbReference type="NCBIfam" id="TIGR00611">
    <property type="entry name" value="recf"/>
    <property type="match status" value="1"/>
</dbReference>
<comment type="subcellular location">
    <subcellularLocation>
        <location evidence="1 13 14">Cytoplasm</location>
    </subcellularLocation>
</comment>
<evidence type="ECO:0000313" key="17">
    <source>
        <dbReference type="EMBL" id="EPD31345.1"/>
    </source>
</evidence>
<evidence type="ECO:0000256" key="11">
    <source>
        <dbReference type="ARBA" id="ARBA00023236"/>
    </source>
</evidence>
<keyword evidence="4 13" id="KW-0963">Cytoplasm</keyword>
<comment type="similarity">
    <text evidence="2 13 14">Belongs to the RecF family.</text>
</comment>
<evidence type="ECO:0000256" key="12">
    <source>
        <dbReference type="ARBA" id="ARBA00025401"/>
    </source>
</evidence>
<proteinExistence type="inferred from homology"/>
<dbReference type="InterPro" id="IPR042174">
    <property type="entry name" value="RecF_2"/>
</dbReference>
<evidence type="ECO:0000256" key="14">
    <source>
        <dbReference type="RuleBase" id="RU000578"/>
    </source>
</evidence>
<dbReference type="SUPFAM" id="SSF52540">
    <property type="entry name" value="P-loop containing nucleoside triphosphate hydrolases"/>
    <property type="match status" value="1"/>
</dbReference>
<dbReference type="EMBL" id="AGWN01000001">
    <property type="protein sequence ID" value="EPD31345.1"/>
    <property type="molecule type" value="Genomic_DNA"/>
</dbReference>
<dbReference type="OrthoDB" id="9803889at2"/>
<organism evidence="17 18">
    <name type="scientific">Gleimia europaea ACS-120-V-Col10b</name>
    <dbReference type="NCBI Taxonomy" id="883069"/>
    <lineage>
        <taxon>Bacteria</taxon>
        <taxon>Bacillati</taxon>
        <taxon>Actinomycetota</taxon>
        <taxon>Actinomycetes</taxon>
        <taxon>Actinomycetales</taxon>
        <taxon>Actinomycetaceae</taxon>
        <taxon>Gleimia</taxon>
    </lineage>
</organism>
<dbReference type="PROSITE" id="PS00617">
    <property type="entry name" value="RECF_1"/>
    <property type="match status" value="1"/>
</dbReference>
<keyword evidence="7 13" id="KW-0227">DNA damage</keyword>
<feature type="domain" description="RecF/RecN/SMC N-terminal" evidence="16">
    <location>
        <begin position="2"/>
        <end position="370"/>
    </location>
</feature>
<evidence type="ECO:0000256" key="13">
    <source>
        <dbReference type="HAMAP-Rule" id="MF_00365"/>
    </source>
</evidence>
<evidence type="ECO:0000313" key="18">
    <source>
        <dbReference type="Proteomes" id="UP000014387"/>
    </source>
</evidence>
<feature type="binding site" evidence="13">
    <location>
        <begin position="30"/>
        <end position="37"/>
    </location>
    <ligand>
        <name>ATP</name>
        <dbReference type="ChEBI" id="CHEBI:30616"/>
    </ligand>
</feature>
<keyword evidence="18" id="KW-1185">Reference proteome</keyword>
<dbReference type="GO" id="GO:0006260">
    <property type="term" value="P:DNA replication"/>
    <property type="evidence" value="ECO:0007669"/>
    <property type="project" value="UniProtKB-UniRule"/>
</dbReference>
<dbReference type="InterPro" id="IPR018078">
    <property type="entry name" value="DNA-binding_RecF_CS"/>
</dbReference>
<dbReference type="Pfam" id="PF02463">
    <property type="entry name" value="SMC_N"/>
    <property type="match status" value="1"/>
</dbReference>
<dbReference type="Gene3D" id="1.20.1050.90">
    <property type="entry name" value="RecF/RecN/SMC, N-terminal domain"/>
    <property type="match status" value="1"/>
</dbReference>
<dbReference type="RefSeq" id="WP_016444456.1">
    <property type="nucleotide sequence ID" value="NZ_KE150266.1"/>
</dbReference>
<protein>
    <recommendedName>
        <fullName evidence="3 13">DNA replication and repair protein RecF</fullName>
    </recommendedName>
</protein>
<comment type="function">
    <text evidence="12 13 14">The RecF protein is involved in DNA metabolism; it is required for DNA replication and normal SOS inducibility. RecF binds preferentially to single-stranded, linear DNA. It also seems to bind ATP.</text>
</comment>
<keyword evidence="9 13" id="KW-0238">DNA-binding</keyword>
<dbReference type="HAMAP" id="MF_00365">
    <property type="entry name" value="RecF"/>
    <property type="match status" value="1"/>
</dbReference>
<dbReference type="InterPro" id="IPR003395">
    <property type="entry name" value="RecF/RecN/SMC_N"/>
</dbReference>
<dbReference type="GO" id="GO:0009432">
    <property type="term" value="P:SOS response"/>
    <property type="evidence" value="ECO:0007669"/>
    <property type="project" value="UniProtKB-UniRule"/>
</dbReference>
<gene>
    <name evidence="13" type="primary">recF</name>
    <name evidence="17" type="ORF">HMPREF9238_01113</name>
</gene>
<keyword evidence="8 13" id="KW-0067">ATP-binding</keyword>
<sequence length="427" mass="47408">MYISHLALDDFRSYKHAVVEFEPGTTVLLGRNGQGKTNLVEAVAYLSSLSSHRVAADTALVRFAKSDEQSPAGAVIRAKVNTGGRDRIVELEIIRGRANRAKLNRSPVRPTQIMGVVKVVIFAPEDLDLVKGDPSGRRRFLDEIAMQMWPAARVVKTDFERVAKQRAALLKQLGKDRRAGRHVDYSGVQIWNEQYVPLARQVLAYRLRAVEALNEPVTRAHDIVSEEARELTLSYEHSLNEVYQVDNISLWSEVINEPQMYEARLQQALDQVIDQEIARGVNLIGPHRDDLAMTLDEMPVKGFASHGESWSVALALRLGSFEALVGEAENEEELDPPILILDDVFSELDGKRREAVLGAIERAEQVFITAAVGTDLPKEINATVLNVSLDRREGSKIVDSEARGTERSTTMATNDEALVQSNGEVVP</sequence>
<keyword evidence="6 13" id="KW-0547">Nucleotide-binding</keyword>
<dbReference type="PANTHER" id="PTHR32182:SF0">
    <property type="entry name" value="DNA REPLICATION AND REPAIR PROTEIN RECF"/>
    <property type="match status" value="1"/>
</dbReference>
<evidence type="ECO:0000259" key="16">
    <source>
        <dbReference type="Pfam" id="PF02463"/>
    </source>
</evidence>
<dbReference type="Proteomes" id="UP000014387">
    <property type="component" value="Unassembled WGS sequence"/>
</dbReference>
<evidence type="ECO:0000256" key="1">
    <source>
        <dbReference type="ARBA" id="ARBA00004496"/>
    </source>
</evidence>
<keyword evidence="5 13" id="KW-0235">DNA replication</keyword>
<dbReference type="GO" id="GO:0005524">
    <property type="term" value="F:ATP binding"/>
    <property type="evidence" value="ECO:0007669"/>
    <property type="project" value="UniProtKB-UniRule"/>
</dbReference>
<feature type="compositionally biased region" description="Polar residues" evidence="15">
    <location>
        <begin position="407"/>
        <end position="427"/>
    </location>
</feature>
<feature type="region of interest" description="Disordered" evidence="15">
    <location>
        <begin position="400"/>
        <end position="427"/>
    </location>
</feature>